<proteinExistence type="predicted"/>
<dbReference type="EMBL" id="HF935310">
    <property type="protein sequence ID" value="CCX06755.1"/>
    <property type="molecule type" value="Genomic_DNA"/>
</dbReference>
<dbReference type="Proteomes" id="UP000018144">
    <property type="component" value="Unassembled WGS sequence"/>
</dbReference>
<reference evidence="2 3" key="1">
    <citation type="journal article" date="2013" name="PLoS Genet.">
        <title>The genome and development-dependent transcriptomes of Pyronema confluens: a window into fungal evolution.</title>
        <authorList>
            <person name="Traeger S."/>
            <person name="Altegoer F."/>
            <person name="Freitag M."/>
            <person name="Gabaldon T."/>
            <person name="Kempken F."/>
            <person name="Kumar A."/>
            <person name="Marcet-Houben M."/>
            <person name="Poggeler S."/>
            <person name="Stajich J.E."/>
            <person name="Nowrousian M."/>
        </authorList>
    </citation>
    <scope>NUCLEOTIDE SEQUENCE [LARGE SCALE GENOMIC DNA]</scope>
    <source>
        <strain evidence="3">CBS 100304</strain>
        <tissue evidence="2">Vegetative mycelium</tissue>
    </source>
</reference>
<accession>U4KYM6</accession>
<feature type="region of interest" description="Disordered" evidence="1">
    <location>
        <begin position="40"/>
        <end position="77"/>
    </location>
</feature>
<evidence type="ECO:0000313" key="3">
    <source>
        <dbReference type="Proteomes" id="UP000018144"/>
    </source>
</evidence>
<sequence>MPGVLRTTQSQVSLRSKALRKKSRLFTVEEEPEDVQALEASQEKLAVKENPSQRSPSPAPYESIFTKGTSKTETPRKVVTSNPSMLIFTDKTTHKNDNNNMFPRPAPMKIQVMFPGCGDGWSLLSRRLLYYSTEIVPLGLLLQRGTMDQTYGAWLGLQLAEFMHQENWSGGCWGMDDIYFPQVQTYAMTPTGAVELLEPITNKRIFRCVNEVEC</sequence>
<evidence type="ECO:0000313" key="2">
    <source>
        <dbReference type="EMBL" id="CCX06755.1"/>
    </source>
</evidence>
<keyword evidence="3" id="KW-1185">Reference proteome</keyword>
<name>U4KYM6_PYROM</name>
<evidence type="ECO:0000256" key="1">
    <source>
        <dbReference type="SAM" id="MobiDB-lite"/>
    </source>
</evidence>
<dbReference type="AlphaFoldDB" id="U4KYM6"/>
<protein>
    <submittedName>
        <fullName evidence="2">Uncharacterized protein</fullName>
    </submittedName>
</protein>
<organism evidence="2 3">
    <name type="scientific">Pyronema omphalodes (strain CBS 100304)</name>
    <name type="common">Pyronema confluens</name>
    <dbReference type="NCBI Taxonomy" id="1076935"/>
    <lineage>
        <taxon>Eukaryota</taxon>
        <taxon>Fungi</taxon>
        <taxon>Dikarya</taxon>
        <taxon>Ascomycota</taxon>
        <taxon>Pezizomycotina</taxon>
        <taxon>Pezizomycetes</taxon>
        <taxon>Pezizales</taxon>
        <taxon>Pyronemataceae</taxon>
        <taxon>Pyronema</taxon>
    </lineage>
</organism>
<gene>
    <name evidence="2" type="ORF">PCON_06342</name>
</gene>